<name>A0A2S0NF04_9HYPH</name>
<keyword evidence="11" id="KW-1185">Reference proteome</keyword>
<dbReference type="EMBL" id="CP027668">
    <property type="protein sequence ID" value="AVO46735.1"/>
    <property type="molecule type" value="Genomic_DNA"/>
</dbReference>
<comment type="subcellular location">
    <subcellularLocation>
        <location evidence="1">Cell membrane</location>
        <topology evidence="1">Multi-pass membrane protein</topology>
    </subcellularLocation>
</comment>
<evidence type="ECO:0000256" key="6">
    <source>
        <dbReference type="ARBA" id="ARBA00022989"/>
    </source>
</evidence>
<dbReference type="AlphaFoldDB" id="A0A2S0NF04"/>
<feature type="transmembrane region" description="Helical" evidence="9">
    <location>
        <begin position="95"/>
        <end position="114"/>
    </location>
</feature>
<protein>
    <submittedName>
        <fullName evidence="10">Branched-chain amino acid ABC transporter permease</fullName>
    </submittedName>
</protein>
<dbReference type="PANTHER" id="PTHR11795:SF445">
    <property type="entry name" value="AMINO ACID ABC TRANSPORTER PERMEASE PROTEIN"/>
    <property type="match status" value="1"/>
</dbReference>
<proteinExistence type="inferred from homology"/>
<accession>A0A2S0NF04</accession>
<dbReference type="InterPro" id="IPR052157">
    <property type="entry name" value="BCAA_transport_permease"/>
</dbReference>
<dbReference type="OrthoDB" id="9807115at2"/>
<dbReference type="CDD" id="cd06582">
    <property type="entry name" value="TM_PBP1_LivH_like"/>
    <property type="match status" value="1"/>
</dbReference>
<evidence type="ECO:0000256" key="3">
    <source>
        <dbReference type="ARBA" id="ARBA00022475"/>
    </source>
</evidence>
<dbReference type="GO" id="GO:0022857">
    <property type="term" value="F:transmembrane transporter activity"/>
    <property type="evidence" value="ECO:0007669"/>
    <property type="project" value="InterPro"/>
</dbReference>
<comment type="similarity">
    <text evidence="8">Belongs to the binding-protein-dependent transport system permease family. LivHM subfamily.</text>
</comment>
<dbReference type="Pfam" id="PF02653">
    <property type="entry name" value="BPD_transp_2"/>
    <property type="match status" value="1"/>
</dbReference>
<gene>
    <name evidence="10" type="ORF">C6569_17610</name>
</gene>
<sequence>MDLFLQYLANGVVIGSTYVLVAVGLTLIFGILGVVNFAHGEFYMIGGYAGIVAITVLKLPVLPAIAFVLLVAAVVGIAAEAILHKPMKNHDATSSIISSFGLAVALQNAALVVMGPQPQRLNLDVSKIPVLSSLPTDFGPVFLPQQRLLIPLATVLLIAVLYVVLRYTWTGRGLRAMAQHATVARLCGVRVERVAIVTFITGAALAGTAGMLMSSVFFVYPIVGNMIALKAFTVVILGGMGNVAGAAVAGLLLGITESLTSAYISNAMRDIVGFVFVILVLLFRPQGLFGKAVERS</sequence>
<evidence type="ECO:0000256" key="9">
    <source>
        <dbReference type="SAM" id="Phobius"/>
    </source>
</evidence>
<reference evidence="10 11" key="1">
    <citation type="submission" date="2018-03" db="EMBL/GenBank/DDBJ databases">
        <title>Genome sequencing of Phreatobacter sp.</title>
        <authorList>
            <person name="Kim S.-J."/>
            <person name="Heo J."/>
            <person name="Kwon S.-W."/>
        </authorList>
    </citation>
    <scope>NUCLEOTIDE SEQUENCE [LARGE SCALE GENOMIC DNA]</scope>
    <source>
        <strain evidence="10 11">S-12</strain>
    </source>
</reference>
<evidence type="ECO:0000256" key="5">
    <source>
        <dbReference type="ARBA" id="ARBA00022970"/>
    </source>
</evidence>
<feature type="transmembrane region" description="Helical" evidence="9">
    <location>
        <begin position="232"/>
        <end position="255"/>
    </location>
</feature>
<dbReference type="InterPro" id="IPR001851">
    <property type="entry name" value="ABC_transp_permease"/>
</dbReference>
<dbReference type="KEGG" id="phr:C6569_17610"/>
<keyword evidence="7 9" id="KW-0472">Membrane</keyword>
<evidence type="ECO:0000256" key="2">
    <source>
        <dbReference type="ARBA" id="ARBA00022448"/>
    </source>
</evidence>
<feature type="transmembrane region" description="Helical" evidence="9">
    <location>
        <begin position="267"/>
        <end position="283"/>
    </location>
</feature>
<keyword evidence="4 9" id="KW-0812">Transmembrane</keyword>
<dbReference type="GO" id="GO:0006865">
    <property type="term" value="P:amino acid transport"/>
    <property type="evidence" value="ECO:0007669"/>
    <property type="project" value="UniProtKB-KW"/>
</dbReference>
<keyword evidence="6 9" id="KW-1133">Transmembrane helix</keyword>
<evidence type="ECO:0000256" key="4">
    <source>
        <dbReference type="ARBA" id="ARBA00022692"/>
    </source>
</evidence>
<keyword evidence="2" id="KW-0813">Transport</keyword>
<keyword evidence="5" id="KW-0029">Amino-acid transport</keyword>
<evidence type="ECO:0000313" key="10">
    <source>
        <dbReference type="EMBL" id="AVO46735.1"/>
    </source>
</evidence>
<evidence type="ECO:0000313" key="11">
    <source>
        <dbReference type="Proteomes" id="UP000237889"/>
    </source>
</evidence>
<keyword evidence="3" id="KW-1003">Cell membrane</keyword>
<organism evidence="10 11">
    <name type="scientific">Phreatobacter cathodiphilus</name>
    <dbReference type="NCBI Taxonomy" id="1868589"/>
    <lineage>
        <taxon>Bacteria</taxon>
        <taxon>Pseudomonadati</taxon>
        <taxon>Pseudomonadota</taxon>
        <taxon>Alphaproteobacteria</taxon>
        <taxon>Hyphomicrobiales</taxon>
        <taxon>Phreatobacteraceae</taxon>
        <taxon>Phreatobacter</taxon>
    </lineage>
</organism>
<dbReference type="Proteomes" id="UP000237889">
    <property type="component" value="Chromosome"/>
</dbReference>
<evidence type="ECO:0000256" key="1">
    <source>
        <dbReference type="ARBA" id="ARBA00004651"/>
    </source>
</evidence>
<evidence type="ECO:0000256" key="8">
    <source>
        <dbReference type="ARBA" id="ARBA00037998"/>
    </source>
</evidence>
<feature type="transmembrane region" description="Helical" evidence="9">
    <location>
        <begin position="148"/>
        <end position="169"/>
    </location>
</feature>
<dbReference type="PANTHER" id="PTHR11795">
    <property type="entry name" value="BRANCHED-CHAIN AMINO ACID TRANSPORT SYSTEM PERMEASE PROTEIN LIVH"/>
    <property type="match status" value="1"/>
</dbReference>
<evidence type="ECO:0000256" key="7">
    <source>
        <dbReference type="ARBA" id="ARBA00023136"/>
    </source>
</evidence>
<dbReference type="RefSeq" id="WP_106750105.1">
    <property type="nucleotide sequence ID" value="NZ_CP027668.1"/>
</dbReference>
<dbReference type="GO" id="GO:0005886">
    <property type="term" value="C:plasma membrane"/>
    <property type="evidence" value="ECO:0007669"/>
    <property type="project" value="UniProtKB-SubCell"/>
</dbReference>
<feature type="transmembrane region" description="Helical" evidence="9">
    <location>
        <begin position="12"/>
        <end position="35"/>
    </location>
</feature>
<feature type="transmembrane region" description="Helical" evidence="9">
    <location>
        <begin position="194"/>
        <end position="220"/>
    </location>
</feature>